<feature type="region of interest" description="Disordered" evidence="1">
    <location>
        <begin position="105"/>
        <end position="185"/>
    </location>
</feature>
<accession>A0AAU2VQA4</accession>
<evidence type="ECO:0000313" key="2">
    <source>
        <dbReference type="EMBL" id="WTW69689.1"/>
    </source>
</evidence>
<gene>
    <name evidence="2" type="ORF">OG398_16105</name>
</gene>
<sequence length="356" mass="38516">MLFHVISPSYGYVKASHDVIRHPRLGSDAKVLITYVQGLPPGRAERALSDHAKWIGIKGRAYQKAKAQLKEDGFVHEWRRQNDGGLWVTDQLVSNVSLSDEEARRFRDARAESPQVGPSDHYPAVGYPGTRSAGGYLPVDEEREKNSTHPPSKAVPDSIESVESEPASEPAGEPASASDAKAAPARDAEVVEAERVLLSLRHANPQLHLGVREARGLAEAAADWLRRGVKAAELRLALVSELPAGGVRSAVGFLRYRLVQKLPEPVCAQAAAPVSVPSPARPPVPCEGSRHEHMFRPKGDETVCPPCAQDAAWRAHVAKWPAYEPDQGDDFEAPEPLPWRERVAAVLAQDASGGAG</sequence>
<proteinExistence type="predicted"/>
<protein>
    <submittedName>
        <fullName evidence="2">Uncharacterized protein</fullName>
    </submittedName>
</protein>
<dbReference type="EMBL" id="CP108313">
    <property type="protein sequence ID" value="WTW69689.1"/>
    <property type="molecule type" value="Genomic_DNA"/>
</dbReference>
<reference evidence="2" key="1">
    <citation type="submission" date="2022-10" db="EMBL/GenBank/DDBJ databases">
        <title>The complete genomes of actinobacterial strains from the NBC collection.</title>
        <authorList>
            <person name="Joergensen T.S."/>
            <person name="Alvarez Arevalo M."/>
            <person name="Sterndorff E.B."/>
            <person name="Faurdal D."/>
            <person name="Vuksanovic O."/>
            <person name="Mourched A.-S."/>
            <person name="Charusanti P."/>
            <person name="Shaw S."/>
            <person name="Blin K."/>
            <person name="Weber T."/>
        </authorList>
    </citation>
    <scope>NUCLEOTIDE SEQUENCE</scope>
    <source>
        <strain evidence="2">NBC_00008</strain>
    </source>
</reference>
<dbReference type="AlphaFoldDB" id="A0AAU2VQA4"/>
<feature type="compositionally biased region" description="Low complexity" evidence="1">
    <location>
        <begin position="164"/>
        <end position="183"/>
    </location>
</feature>
<name>A0AAU2VQA4_9ACTN</name>
<organism evidence="2">
    <name type="scientific">Streptomyces sp. NBC_00008</name>
    <dbReference type="NCBI Taxonomy" id="2903610"/>
    <lineage>
        <taxon>Bacteria</taxon>
        <taxon>Bacillati</taxon>
        <taxon>Actinomycetota</taxon>
        <taxon>Actinomycetes</taxon>
        <taxon>Kitasatosporales</taxon>
        <taxon>Streptomycetaceae</taxon>
        <taxon>Streptomyces</taxon>
    </lineage>
</organism>
<evidence type="ECO:0000256" key="1">
    <source>
        <dbReference type="SAM" id="MobiDB-lite"/>
    </source>
</evidence>